<dbReference type="GO" id="GO:0005886">
    <property type="term" value="C:plasma membrane"/>
    <property type="evidence" value="ECO:0007669"/>
    <property type="project" value="UniProtKB-SubCell"/>
</dbReference>
<evidence type="ECO:0000256" key="5">
    <source>
        <dbReference type="ARBA" id="ARBA00022989"/>
    </source>
</evidence>
<dbReference type="AlphaFoldDB" id="A0A4R0XFN3"/>
<evidence type="ECO:0000256" key="3">
    <source>
        <dbReference type="ARBA" id="ARBA00022475"/>
    </source>
</evidence>
<dbReference type="EMBL" id="MWML01000145">
    <property type="protein sequence ID" value="TCG05789.1"/>
    <property type="molecule type" value="Genomic_DNA"/>
</dbReference>
<evidence type="ECO:0000256" key="1">
    <source>
        <dbReference type="ARBA" id="ARBA00004162"/>
    </source>
</evidence>
<keyword evidence="10" id="KW-1185">Reference proteome</keyword>
<name>A0A4R0XFN3_9BURK</name>
<dbReference type="Pfam" id="PF02472">
    <property type="entry name" value="ExbD"/>
    <property type="match status" value="1"/>
</dbReference>
<dbReference type="GO" id="GO:0015031">
    <property type="term" value="P:protein transport"/>
    <property type="evidence" value="ECO:0007669"/>
    <property type="project" value="UniProtKB-KW"/>
</dbReference>
<accession>A0A4R0XFN3</accession>
<keyword evidence="7" id="KW-0653">Protein transport</keyword>
<evidence type="ECO:0000313" key="9">
    <source>
        <dbReference type="EMBL" id="TCG05789.1"/>
    </source>
</evidence>
<evidence type="ECO:0000256" key="8">
    <source>
        <dbReference type="SAM" id="Phobius"/>
    </source>
</evidence>
<protein>
    <submittedName>
        <fullName evidence="9">Biopolymer transporter ExbD</fullName>
    </submittedName>
</protein>
<dbReference type="GO" id="GO:0022857">
    <property type="term" value="F:transmembrane transporter activity"/>
    <property type="evidence" value="ECO:0007669"/>
    <property type="project" value="InterPro"/>
</dbReference>
<comment type="subcellular location">
    <subcellularLocation>
        <location evidence="1">Cell membrane</location>
        <topology evidence="1">Single-pass membrane protein</topology>
    </subcellularLocation>
    <subcellularLocation>
        <location evidence="7">Cell membrane</location>
        <topology evidence="7">Single-pass type II membrane protein</topology>
    </subcellularLocation>
</comment>
<comment type="caution">
    <text evidence="9">The sequence shown here is derived from an EMBL/GenBank/DDBJ whole genome shotgun (WGS) entry which is preliminary data.</text>
</comment>
<keyword evidence="3" id="KW-1003">Cell membrane</keyword>
<gene>
    <name evidence="9" type="ORF">BZM27_31120</name>
</gene>
<dbReference type="PANTHER" id="PTHR30558:SF7">
    <property type="entry name" value="TOL-PAL SYSTEM PROTEIN TOLR"/>
    <property type="match status" value="1"/>
</dbReference>
<dbReference type="PANTHER" id="PTHR30558">
    <property type="entry name" value="EXBD MEMBRANE COMPONENT OF PMF-DRIVEN MACROMOLECULE IMPORT SYSTEM"/>
    <property type="match status" value="1"/>
</dbReference>
<evidence type="ECO:0000256" key="6">
    <source>
        <dbReference type="ARBA" id="ARBA00023136"/>
    </source>
</evidence>
<evidence type="ECO:0000256" key="2">
    <source>
        <dbReference type="ARBA" id="ARBA00005811"/>
    </source>
</evidence>
<sequence>MRNHRAHYFGNDEKPRIEIIPMIDIMMFLLVFFMLVMLRMIQGTGLKLELPQSSTAARLDTVSVTVGVEKDGELHLDRNDISAPQLTARLKDMEATKQVNVTIAGDKGVKYETIIKTMDLVRSAGISSVALATDVD</sequence>
<keyword evidence="6 8" id="KW-0472">Membrane</keyword>
<dbReference type="Gene3D" id="3.30.420.270">
    <property type="match status" value="1"/>
</dbReference>
<organism evidence="9 10">
    <name type="scientific">Paraburkholderia steynii</name>
    <dbReference type="NCBI Taxonomy" id="1245441"/>
    <lineage>
        <taxon>Bacteria</taxon>
        <taxon>Pseudomonadati</taxon>
        <taxon>Pseudomonadota</taxon>
        <taxon>Betaproteobacteria</taxon>
        <taxon>Burkholderiales</taxon>
        <taxon>Burkholderiaceae</taxon>
        <taxon>Paraburkholderia</taxon>
    </lineage>
</organism>
<dbReference type="InterPro" id="IPR003400">
    <property type="entry name" value="ExbD"/>
</dbReference>
<comment type="similarity">
    <text evidence="2 7">Belongs to the ExbD/TolR family.</text>
</comment>
<evidence type="ECO:0000256" key="4">
    <source>
        <dbReference type="ARBA" id="ARBA00022692"/>
    </source>
</evidence>
<keyword evidence="7" id="KW-0813">Transport</keyword>
<evidence type="ECO:0000313" key="10">
    <source>
        <dbReference type="Proteomes" id="UP000294200"/>
    </source>
</evidence>
<keyword evidence="4 7" id="KW-0812">Transmembrane</keyword>
<proteinExistence type="inferred from homology"/>
<reference evidence="9 10" key="1">
    <citation type="submission" date="2017-02" db="EMBL/GenBank/DDBJ databases">
        <title>Paraburkholderia sophoroidis sp. nov. and Paraburkholderia steynii sp. nov. rhizobial symbionts of the fynbos legume Hypocalyptus sophoroides.</title>
        <authorList>
            <person name="Steenkamp E.T."/>
            <person name="Beukes C.W."/>
            <person name="Van Zyl E."/>
            <person name="Avontuur J."/>
            <person name="Chan W.Y."/>
            <person name="Hassen A."/>
            <person name="Palmer M."/>
            <person name="Mthombeni L."/>
            <person name="Phalane F."/>
            <person name="Sereme K."/>
            <person name="Venter S.N."/>
        </authorList>
    </citation>
    <scope>NUCLEOTIDE SEQUENCE [LARGE SCALE GENOMIC DNA]</scope>
    <source>
        <strain evidence="9 10">HC1.1ba</strain>
    </source>
</reference>
<feature type="transmembrane region" description="Helical" evidence="8">
    <location>
        <begin position="19"/>
        <end position="38"/>
    </location>
</feature>
<keyword evidence="5 8" id="KW-1133">Transmembrane helix</keyword>
<evidence type="ECO:0000256" key="7">
    <source>
        <dbReference type="RuleBase" id="RU003879"/>
    </source>
</evidence>
<dbReference type="Proteomes" id="UP000294200">
    <property type="component" value="Unassembled WGS sequence"/>
</dbReference>